<dbReference type="PANTHER" id="PTHR30026">
    <property type="entry name" value="OUTER MEMBRANE PROTEIN TOLC"/>
    <property type="match status" value="1"/>
</dbReference>
<dbReference type="RefSeq" id="WP_004359856.1">
    <property type="nucleotide sequence ID" value="NZ_AMXF01000038.1"/>
</dbReference>
<dbReference type="Pfam" id="PF02321">
    <property type="entry name" value="OEP"/>
    <property type="match status" value="2"/>
</dbReference>
<gene>
    <name evidence="10" type="ORF">C667_07876</name>
</gene>
<dbReference type="InterPro" id="IPR051906">
    <property type="entry name" value="TolC-like"/>
</dbReference>
<name>N6ZT18_9RHOO</name>
<dbReference type="GO" id="GO:0015562">
    <property type="term" value="F:efflux transmembrane transporter activity"/>
    <property type="evidence" value="ECO:0007669"/>
    <property type="project" value="InterPro"/>
</dbReference>
<keyword evidence="5" id="KW-0812">Transmembrane</keyword>
<dbReference type="GO" id="GO:1990281">
    <property type="term" value="C:efflux pump complex"/>
    <property type="evidence" value="ECO:0007669"/>
    <property type="project" value="TreeGrafter"/>
</dbReference>
<feature type="signal peptide" evidence="9">
    <location>
        <begin position="1"/>
        <end position="24"/>
    </location>
</feature>
<feature type="coiled-coil region" evidence="8">
    <location>
        <begin position="324"/>
        <end position="355"/>
    </location>
</feature>
<evidence type="ECO:0000256" key="4">
    <source>
        <dbReference type="ARBA" id="ARBA00022452"/>
    </source>
</evidence>
<dbReference type="GO" id="GO:0009279">
    <property type="term" value="C:cell outer membrane"/>
    <property type="evidence" value="ECO:0007669"/>
    <property type="project" value="UniProtKB-SubCell"/>
</dbReference>
<dbReference type="Proteomes" id="UP000013047">
    <property type="component" value="Unassembled WGS sequence"/>
</dbReference>
<keyword evidence="6" id="KW-0472">Membrane</keyword>
<sequence>MMRIDPRPLALALALALAPAPAFAAGAFATAFDAARANDAAYRAARHELEAGEELVPIARAGLLPTVTASYSESRVRGEREYAPPRPKDDLDYRNPVAALQLRTPLFNLEAYSRYAAAQAQTEGARARFAAGGRELLDRLGLAYVQRLFAEETRALARVQVEALDTQTQIARRRLTAGEGTRTELADATASLASARAELIAAEDQRELAQRALVRITGSDELALRTLAADASPLLPNARALPEWIALARANNPAITTRQREIDALQHEIRRNRAGHYPRVDLVASAVNAENESISTLDQETRQYSIGVQVNIPIYAGGGVDASVRRAAAELARAQARLEDDLQSLQLDIERQFRTIESGRARLAALDDAVASSELALQGARRGQNAGVFSSADVLDALRRHHTARRDAAQARHELLVARIRLQALAGIAEEEIVADVDRLLTAELTKDRP</sequence>
<comment type="caution">
    <text evidence="10">The sequence shown here is derived from an EMBL/GenBank/DDBJ whole genome shotgun (WGS) entry which is preliminary data.</text>
</comment>
<dbReference type="InterPro" id="IPR010130">
    <property type="entry name" value="T1SS_OMP_TolC"/>
</dbReference>
<evidence type="ECO:0000313" key="11">
    <source>
        <dbReference type="Proteomes" id="UP000013047"/>
    </source>
</evidence>
<feature type="chain" id="PRO_5004128954" evidence="9">
    <location>
        <begin position="25"/>
        <end position="450"/>
    </location>
</feature>
<dbReference type="PANTHER" id="PTHR30026:SF20">
    <property type="entry name" value="OUTER MEMBRANE PROTEIN TOLC"/>
    <property type="match status" value="1"/>
</dbReference>
<evidence type="ECO:0000256" key="2">
    <source>
        <dbReference type="ARBA" id="ARBA00007613"/>
    </source>
</evidence>
<dbReference type="NCBIfam" id="TIGR01844">
    <property type="entry name" value="type_I_sec_TolC"/>
    <property type="match status" value="1"/>
</dbReference>
<dbReference type="InterPro" id="IPR003423">
    <property type="entry name" value="OMP_efflux"/>
</dbReference>
<evidence type="ECO:0000256" key="6">
    <source>
        <dbReference type="ARBA" id="ARBA00023136"/>
    </source>
</evidence>
<accession>N6ZT18</accession>
<keyword evidence="9" id="KW-0732">Signal</keyword>
<dbReference type="AlphaFoldDB" id="N6ZT18"/>
<evidence type="ECO:0000256" key="3">
    <source>
        <dbReference type="ARBA" id="ARBA00022448"/>
    </source>
</evidence>
<comment type="subcellular location">
    <subcellularLocation>
        <location evidence="1">Cell outer membrane</location>
    </subcellularLocation>
</comment>
<evidence type="ECO:0000256" key="9">
    <source>
        <dbReference type="SAM" id="SignalP"/>
    </source>
</evidence>
<evidence type="ECO:0000313" key="10">
    <source>
        <dbReference type="EMBL" id="ENO97642.1"/>
    </source>
</evidence>
<dbReference type="SUPFAM" id="SSF56954">
    <property type="entry name" value="Outer membrane efflux proteins (OEP)"/>
    <property type="match status" value="1"/>
</dbReference>
<proteinExistence type="inferred from homology"/>
<dbReference type="GO" id="GO:0015288">
    <property type="term" value="F:porin activity"/>
    <property type="evidence" value="ECO:0007669"/>
    <property type="project" value="TreeGrafter"/>
</dbReference>
<keyword evidence="7" id="KW-0998">Cell outer membrane</keyword>
<comment type="similarity">
    <text evidence="2">Belongs to the outer membrane factor (OMF) (TC 1.B.17) family.</text>
</comment>
<dbReference type="EMBL" id="AMXF01000038">
    <property type="protein sequence ID" value="ENO97642.1"/>
    <property type="molecule type" value="Genomic_DNA"/>
</dbReference>
<evidence type="ECO:0000256" key="8">
    <source>
        <dbReference type="SAM" id="Coils"/>
    </source>
</evidence>
<feature type="coiled-coil region" evidence="8">
    <location>
        <begin position="185"/>
        <end position="212"/>
    </location>
</feature>
<keyword evidence="3" id="KW-0813">Transport</keyword>
<protein>
    <submittedName>
        <fullName evidence="10">TolC family type I secretion outer membrane protein</fullName>
    </submittedName>
</protein>
<evidence type="ECO:0000256" key="1">
    <source>
        <dbReference type="ARBA" id="ARBA00004442"/>
    </source>
</evidence>
<reference evidence="10 11" key="1">
    <citation type="submission" date="2012-09" db="EMBL/GenBank/DDBJ databases">
        <title>Draft Genome Sequences of 6 Strains from Genus Thauera.</title>
        <authorList>
            <person name="Liu B."/>
            <person name="Shapleigh J.P."/>
            <person name="Frostegard A.H."/>
        </authorList>
    </citation>
    <scope>NUCLEOTIDE SEQUENCE [LARGE SCALE GENOMIC DNA]</scope>
    <source>
        <strain evidence="10 11">B4P</strain>
    </source>
</reference>
<dbReference type="OrthoDB" id="9813458at2"/>
<evidence type="ECO:0000256" key="7">
    <source>
        <dbReference type="ARBA" id="ARBA00023237"/>
    </source>
</evidence>
<keyword evidence="11" id="KW-1185">Reference proteome</keyword>
<keyword evidence="4" id="KW-1134">Transmembrane beta strand</keyword>
<evidence type="ECO:0000256" key="5">
    <source>
        <dbReference type="ARBA" id="ARBA00022692"/>
    </source>
</evidence>
<dbReference type="Gene3D" id="1.20.1600.10">
    <property type="entry name" value="Outer membrane efflux proteins (OEP)"/>
    <property type="match status" value="1"/>
</dbReference>
<keyword evidence="8" id="KW-0175">Coiled coil</keyword>
<organism evidence="10 11">
    <name type="scientific">Thauera phenylacetica B4P</name>
    <dbReference type="NCBI Taxonomy" id="1234382"/>
    <lineage>
        <taxon>Bacteria</taxon>
        <taxon>Pseudomonadati</taxon>
        <taxon>Pseudomonadota</taxon>
        <taxon>Betaproteobacteria</taxon>
        <taxon>Rhodocyclales</taxon>
        <taxon>Zoogloeaceae</taxon>
        <taxon>Thauera</taxon>
    </lineage>
</organism>